<dbReference type="SUPFAM" id="SSF56801">
    <property type="entry name" value="Acetyl-CoA synthetase-like"/>
    <property type="match status" value="1"/>
</dbReference>
<dbReference type="FunFam" id="3.40.50.980:FF:000001">
    <property type="entry name" value="Non-ribosomal peptide synthetase"/>
    <property type="match status" value="1"/>
</dbReference>
<dbReference type="OrthoDB" id="416786at2759"/>
<dbReference type="Proteomes" id="UP000696280">
    <property type="component" value="Unassembled WGS sequence"/>
</dbReference>
<keyword evidence="1" id="KW-0436">Ligase</keyword>
<name>A0A9N9LAH5_9HELO</name>
<evidence type="ECO:0000259" key="2">
    <source>
        <dbReference type="Pfam" id="PF00501"/>
    </source>
</evidence>
<organism evidence="3 4">
    <name type="scientific">Hymenoscyphus fraxineus</name>
    <dbReference type="NCBI Taxonomy" id="746836"/>
    <lineage>
        <taxon>Eukaryota</taxon>
        <taxon>Fungi</taxon>
        <taxon>Dikarya</taxon>
        <taxon>Ascomycota</taxon>
        <taxon>Pezizomycotina</taxon>
        <taxon>Leotiomycetes</taxon>
        <taxon>Helotiales</taxon>
        <taxon>Helotiaceae</taxon>
        <taxon>Hymenoscyphus</taxon>
    </lineage>
</organism>
<dbReference type="PANTHER" id="PTHR45527:SF16">
    <property type="entry name" value="NONRIBOSOMAL PEPTIDE SYNTHASE ATNA-RELATED"/>
    <property type="match status" value="1"/>
</dbReference>
<dbReference type="EMBL" id="CAJVRL010000131">
    <property type="protein sequence ID" value="CAG8962444.1"/>
    <property type="molecule type" value="Genomic_DNA"/>
</dbReference>
<dbReference type="GO" id="GO:0031177">
    <property type="term" value="F:phosphopantetheine binding"/>
    <property type="evidence" value="ECO:0007669"/>
    <property type="project" value="TreeGrafter"/>
</dbReference>
<dbReference type="GO" id="GO:0005737">
    <property type="term" value="C:cytoplasm"/>
    <property type="evidence" value="ECO:0007669"/>
    <property type="project" value="TreeGrafter"/>
</dbReference>
<feature type="domain" description="AMP-dependent synthetase/ligase" evidence="2">
    <location>
        <begin position="5"/>
        <end position="155"/>
    </location>
</feature>
<reference evidence="3" key="1">
    <citation type="submission" date="2021-07" db="EMBL/GenBank/DDBJ databases">
        <authorList>
            <person name="Durling M."/>
        </authorList>
    </citation>
    <scope>NUCLEOTIDE SEQUENCE</scope>
</reference>
<dbReference type="InterPro" id="IPR000873">
    <property type="entry name" value="AMP-dep_synth/lig_dom"/>
</dbReference>
<evidence type="ECO:0000256" key="1">
    <source>
        <dbReference type="ARBA" id="ARBA00022598"/>
    </source>
</evidence>
<dbReference type="AlphaFoldDB" id="A0A9N9LAH5"/>
<dbReference type="GO" id="GO:0016874">
    <property type="term" value="F:ligase activity"/>
    <property type="evidence" value="ECO:0007669"/>
    <property type="project" value="UniProtKB-KW"/>
</dbReference>
<proteinExistence type="predicted"/>
<accession>A0A9N9LAH5</accession>
<protein>
    <recommendedName>
        <fullName evidence="2">AMP-dependent synthetase/ligase domain-containing protein</fullName>
    </recommendedName>
</protein>
<keyword evidence="4" id="KW-1185">Reference proteome</keyword>
<dbReference type="InterPro" id="IPR020845">
    <property type="entry name" value="AMP-binding_CS"/>
</dbReference>
<gene>
    <name evidence="3" type="ORF">HYFRA_00014075</name>
</gene>
<comment type="caution">
    <text evidence="3">The sequence shown here is derived from an EMBL/GenBank/DDBJ whole genome shotgun (WGS) entry which is preliminary data.</text>
</comment>
<evidence type="ECO:0000313" key="3">
    <source>
        <dbReference type="EMBL" id="CAG8962444.1"/>
    </source>
</evidence>
<dbReference type="Pfam" id="PF00501">
    <property type="entry name" value="AMP-binding"/>
    <property type="match status" value="1"/>
</dbReference>
<dbReference type="GO" id="GO:0043041">
    <property type="term" value="P:amino acid activation for nonribosomal peptide biosynthetic process"/>
    <property type="evidence" value="ECO:0007669"/>
    <property type="project" value="TreeGrafter"/>
</dbReference>
<dbReference type="PROSITE" id="PS00455">
    <property type="entry name" value="AMP_BINDING"/>
    <property type="match status" value="1"/>
</dbReference>
<sequence length="176" mass="19406">MSRLQPESSAICSWDGELSYKELNELSSTLAHHLVDHGAGPESLVGICFNKSLWTDLSVVAMLATLKAGAGFVPLNPDHPEERLRDIVDQMQSHIILVAPQYQTLCQNLVETVIPVSQRSISQLLAYHEKPKTMVTPNNTAYVLFTSGSTGKPKVMHFSLSLKHDVKCAKGRVRVL</sequence>
<evidence type="ECO:0000313" key="4">
    <source>
        <dbReference type="Proteomes" id="UP000696280"/>
    </source>
</evidence>
<dbReference type="Gene3D" id="3.40.50.980">
    <property type="match status" value="2"/>
</dbReference>
<dbReference type="GO" id="GO:0044550">
    <property type="term" value="P:secondary metabolite biosynthetic process"/>
    <property type="evidence" value="ECO:0007669"/>
    <property type="project" value="TreeGrafter"/>
</dbReference>
<dbReference type="PANTHER" id="PTHR45527">
    <property type="entry name" value="NONRIBOSOMAL PEPTIDE SYNTHETASE"/>
    <property type="match status" value="1"/>
</dbReference>